<evidence type="ECO:0000256" key="3">
    <source>
        <dbReference type="ARBA" id="ARBA00022670"/>
    </source>
</evidence>
<organism evidence="12 13">
    <name type="scientific">[Torrubiella] hemipterigena</name>
    <dbReference type="NCBI Taxonomy" id="1531966"/>
    <lineage>
        <taxon>Eukaryota</taxon>
        <taxon>Fungi</taxon>
        <taxon>Dikarya</taxon>
        <taxon>Ascomycota</taxon>
        <taxon>Pezizomycotina</taxon>
        <taxon>Sordariomycetes</taxon>
        <taxon>Hypocreomycetidae</taxon>
        <taxon>Hypocreales</taxon>
        <taxon>Clavicipitaceae</taxon>
        <taxon>Clavicipitaceae incertae sedis</taxon>
        <taxon>'Torrubiella' clade</taxon>
    </lineage>
</organism>
<evidence type="ECO:0000313" key="13">
    <source>
        <dbReference type="Proteomes" id="UP000039046"/>
    </source>
</evidence>
<evidence type="ECO:0000256" key="4">
    <source>
        <dbReference type="ARBA" id="ARBA00022723"/>
    </source>
</evidence>
<dbReference type="GO" id="GO:0006508">
    <property type="term" value="P:proteolysis"/>
    <property type="evidence" value="ECO:0007669"/>
    <property type="project" value="UniProtKB-KW"/>
</dbReference>
<name>A0A0A1TGH8_9HYPO</name>
<feature type="signal peptide" evidence="10">
    <location>
        <begin position="1"/>
        <end position="16"/>
    </location>
</feature>
<dbReference type="GO" id="GO:0008237">
    <property type="term" value="F:metallopeptidase activity"/>
    <property type="evidence" value="ECO:0007669"/>
    <property type="project" value="UniProtKB-KW"/>
</dbReference>
<keyword evidence="9" id="KW-1015">Disulfide bond</keyword>
<dbReference type="GO" id="GO:0046872">
    <property type="term" value="F:metal ion binding"/>
    <property type="evidence" value="ECO:0007669"/>
    <property type="project" value="UniProtKB-KW"/>
</dbReference>
<evidence type="ECO:0000256" key="10">
    <source>
        <dbReference type="SAM" id="SignalP"/>
    </source>
</evidence>
<feature type="chain" id="PRO_5001979375" description="Peptidase M43 pregnancy-associated plasma-A domain-containing protein" evidence="10">
    <location>
        <begin position="17"/>
        <end position="278"/>
    </location>
</feature>
<dbReference type="Gene3D" id="3.40.390.10">
    <property type="entry name" value="Collagenase (Catalytic Domain)"/>
    <property type="match status" value="1"/>
</dbReference>
<evidence type="ECO:0000256" key="2">
    <source>
        <dbReference type="ARBA" id="ARBA00008721"/>
    </source>
</evidence>
<evidence type="ECO:0000256" key="9">
    <source>
        <dbReference type="ARBA" id="ARBA00023157"/>
    </source>
</evidence>
<protein>
    <recommendedName>
        <fullName evidence="11">Peptidase M43 pregnancy-associated plasma-A domain-containing protein</fullName>
    </recommendedName>
</protein>
<dbReference type="PANTHER" id="PTHR47466">
    <property type="match status" value="1"/>
</dbReference>
<keyword evidence="8" id="KW-0482">Metalloprotease</keyword>
<dbReference type="CDD" id="cd04275">
    <property type="entry name" value="ZnMc_pappalysin_like"/>
    <property type="match status" value="1"/>
</dbReference>
<keyword evidence="13" id="KW-1185">Reference proteome</keyword>
<evidence type="ECO:0000313" key="12">
    <source>
        <dbReference type="EMBL" id="CEJ87759.1"/>
    </source>
</evidence>
<evidence type="ECO:0000256" key="5">
    <source>
        <dbReference type="ARBA" id="ARBA00022729"/>
    </source>
</evidence>
<keyword evidence="3" id="KW-0645">Protease</keyword>
<dbReference type="OrthoDB" id="536211at2759"/>
<keyword evidence="5 10" id="KW-0732">Signal</keyword>
<keyword evidence="6" id="KW-0378">Hydrolase</keyword>
<evidence type="ECO:0000256" key="7">
    <source>
        <dbReference type="ARBA" id="ARBA00022833"/>
    </source>
</evidence>
<reference evidence="12 13" key="1">
    <citation type="journal article" date="2015" name="Genome Announc.">
        <title>Draft Genome Sequence and Gene Annotation of the Entomopathogenic Fungus Verticillium hemipterigenum.</title>
        <authorList>
            <person name="Horn F."/>
            <person name="Habel A."/>
            <person name="Scharf D.H."/>
            <person name="Dworschak J."/>
            <person name="Brakhage A.A."/>
            <person name="Guthke R."/>
            <person name="Hertweck C."/>
            <person name="Linde J."/>
        </authorList>
    </citation>
    <scope>NUCLEOTIDE SEQUENCE [LARGE SCALE GENOMIC DNA]</scope>
</reference>
<dbReference type="SUPFAM" id="SSF55486">
    <property type="entry name" value="Metalloproteases ('zincins'), catalytic domain"/>
    <property type="match status" value="1"/>
</dbReference>
<dbReference type="MEROPS" id="M43.008"/>
<dbReference type="Pfam" id="PF05572">
    <property type="entry name" value="Peptidase_M43"/>
    <property type="match status" value="1"/>
</dbReference>
<dbReference type="PANTHER" id="PTHR47466:SF1">
    <property type="entry name" value="METALLOPROTEASE MEP1 (AFU_ORTHOLOGUE AFUA_1G07730)-RELATED"/>
    <property type="match status" value="1"/>
</dbReference>
<evidence type="ECO:0000256" key="1">
    <source>
        <dbReference type="ARBA" id="ARBA00003174"/>
    </source>
</evidence>
<dbReference type="Proteomes" id="UP000039046">
    <property type="component" value="Unassembled WGS sequence"/>
</dbReference>
<sequence length="278" mass="29752">MKPVLLASLLAGTAMGAAPLGEPFGCGTRDLNNEERANHQEAQAVEIAAASAGLAARDNLIINTYVNIVASTDAKAKAITDATIASQMQVLNDNYAPSGISFTLQNTTRVVNATWAVDGDKTYMKKVLHRGTYADLNLYFLESLGKNLGYCYFPEANVKTGSTIWTRDGCTIRADTLPGNTGLYGLGKTATHEVGHWFGLAHTFEGGCIGPGDEIDDTPAQASASRGCPVGRDSCPDQPGLDPIHNYMDYSADSCYEEFSAGQQDRMHSMFNLLRKGV</sequence>
<dbReference type="HOGENOM" id="CLU_048726_0_0_1"/>
<feature type="domain" description="Peptidase M43 pregnancy-associated plasma-A" evidence="11">
    <location>
        <begin position="188"/>
        <end position="270"/>
    </location>
</feature>
<dbReference type="InterPro" id="IPR024079">
    <property type="entry name" value="MetalloPept_cat_dom_sf"/>
</dbReference>
<proteinExistence type="inferred from homology"/>
<evidence type="ECO:0000256" key="8">
    <source>
        <dbReference type="ARBA" id="ARBA00023049"/>
    </source>
</evidence>
<gene>
    <name evidence="12" type="ORF">VHEMI04506</name>
</gene>
<evidence type="ECO:0000259" key="11">
    <source>
        <dbReference type="Pfam" id="PF05572"/>
    </source>
</evidence>
<keyword evidence="7" id="KW-0862">Zinc</keyword>
<dbReference type="AlphaFoldDB" id="A0A0A1TGH8"/>
<dbReference type="EMBL" id="CDHN01000002">
    <property type="protein sequence ID" value="CEJ87759.1"/>
    <property type="molecule type" value="Genomic_DNA"/>
</dbReference>
<keyword evidence="4" id="KW-0479">Metal-binding</keyword>
<accession>A0A0A1TGH8</accession>
<comment type="function">
    <text evidence="1">Secreted metalloproteinase that allows assimilation of proteinaceous substrates.</text>
</comment>
<evidence type="ECO:0000256" key="6">
    <source>
        <dbReference type="ARBA" id="ARBA00022801"/>
    </source>
</evidence>
<comment type="similarity">
    <text evidence="2">Belongs to the peptidase M43B family.</text>
</comment>
<dbReference type="InterPro" id="IPR008754">
    <property type="entry name" value="Peptidase_M43"/>
</dbReference>